<evidence type="ECO:0000313" key="2">
    <source>
        <dbReference type="EMBL" id="EKF31098.1"/>
    </source>
</evidence>
<dbReference type="EMBL" id="AHKC01011060">
    <property type="protein sequence ID" value="EKF31098.1"/>
    <property type="molecule type" value="Genomic_DNA"/>
</dbReference>
<proteinExistence type="predicted"/>
<protein>
    <submittedName>
        <fullName evidence="2">Uncharacterized protein</fullName>
    </submittedName>
</protein>
<feature type="region of interest" description="Disordered" evidence="1">
    <location>
        <begin position="210"/>
        <end position="245"/>
    </location>
</feature>
<evidence type="ECO:0000313" key="3">
    <source>
        <dbReference type="Proteomes" id="UP000007350"/>
    </source>
</evidence>
<accession>K2M7X6</accession>
<dbReference type="AlphaFoldDB" id="K2M7X6"/>
<keyword evidence="3" id="KW-1185">Reference proteome</keyword>
<feature type="compositionally biased region" description="Basic residues" evidence="1">
    <location>
        <begin position="225"/>
        <end position="245"/>
    </location>
</feature>
<sequence length="245" mass="28268">MLHLCRPNNDVKHPWREALAFLRRRGLLVVLNSDWFIPSLLITFHCFYRIEEERGHPHLLRCRHLRICDALVMKENAGGVLHGRPGVARAVIPLGTIVVVSNKPWLTKTCDYESFCPVTAMTVAKSRDTESIPEICVILRAAVFQWVKQRTPLCRKKVLFVAPPSPKKEDTANQHTSQTCNSYKRFVFQDSGGHCMLFFVSTQTMYQNNNKKLKKHKQTYETNNQRKKKKISTPPLVKKKTKKDA</sequence>
<reference evidence="2 3" key="1">
    <citation type="journal article" date="2012" name="BMC Genomics">
        <title>Comparative genomic analysis of human infective Trypanosoma cruzi lineages with the bat-restricted subspecies T. cruzi marinkellei.</title>
        <authorList>
            <person name="Franzen O."/>
            <person name="Talavera-Lopez C."/>
            <person name="Ochaya S."/>
            <person name="Butler C.E."/>
            <person name="Messenger L.A."/>
            <person name="Lewis M.D."/>
            <person name="Llewellyn M.S."/>
            <person name="Marinkelle C.J."/>
            <person name="Tyler K.M."/>
            <person name="Miles M.A."/>
            <person name="Andersson B."/>
        </authorList>
    </citation>
    <scope>NUCLEOTIDE SEQUENCE [LARGE SCALE GENOMIC DNA]</scope>
    <source>
        <strain evidence="2 3">B7</strain>
    </source>
</reference>
<comment type="caution">
    <text evidence="2">The sequence shown here is derived from an EMBL/GenBank/DDBJ whole genome shotgun (WGS) entry which is preliminary data.</text>
</comment>
<gene>
    <name evidence="2" type="ORF">MOQ_005068</name>
</gene>
<evidence type="ECO:0000256" key="1">
    <source>
        <dbReference type="SAM" id="MobiDB-lite"/>
    </source>
</evidence>
<name>K2M7X6_TRYCR</name>
<organism evidence="2 3">
    <name type="scientific">Trypanosoma cruzi marinkellei</name>
    <dbReference type="NCBI Taxonomy" id="85056"/>
    <lineage>
        <taxon>Eukaryota</taxon>
        <taxon>Discoba</taxon>
        <taxon>Euglenozoa</taxon>
        <taxon>Kinetoplastea</taxon>
        <taxon>Metakinetoplastina</taxon>
        <taxon>Trypanosomatida</taxon>
        <taxon>Trypanosomatidae</taxon>
        <taxon>Trypanosoma</taxon>
        <taxon>Schizotrypanum</taxon>
    </lineage>
</organism>
<dbReference type="Proteomes" id="UP000007350">
    <property type="component" value="Unassembled WGS sequence"/>
</dbReference>